<reference evidence="1" key="1">
    <citation type="submission" date="2021-06" db="EMBL/GenBank/DDBJ databases">
        <authorList>
            <person name="Kallberg Y."/>
            <person name="Tangrot J."/>
            <person name="Rosling A."/>
        </authorList>
    </citation>
    <scope>NUCLEOTIDE SEQUENCE</scope>
    <source>
        <strain evidence="1">MA461A</strain>
    </source>
</reference>
<organism evidence="1 2">
    <name type="scientific">Racocetra persica</name>
    <dbReference type="NCBI Taxonomy" id="160502"/>
    <lineage>
        <taxon>Eukaryota</taxon>
        <taxon>Fungi</taxon>
        <taxon>Fungi incertae sedis</taxon>
        <taxon>Mucoromycota</taxon>
        <taxon>Glomeromycotina</taxon>
        <taxon>Glomeromycetes</taxon>
        <taxon>Diversisporales</taxon>
        <taxon>Gigasporaceae</taxon>
        <taxon>Racocetra</taxon>
    </lineage>
</organism>
<feature type="non-terminal residue" evidence="1">
    <location>
        <position position="84"/>
    </location>
</feature>
<feature type="non-terminal residue" evidence="1">
    <location>
        <position position="1"/>
    </location>
</feature>
<gene>
    <name evidence="1" type="ORF">RPERSI_LOCUS28461</name>
</gene>
<evidence type="ECO:0000313" key="1">
    <source>
        <dbReference type="EMBL" id="CAG8832449.1"/>
    </source>
</evidence>
<name>A0ACA9SAN6_9GLOM</name>
<protein>
    <submittedName>
        <fullName evidence="1">13239_t:CDS:1</fullName>
    </submittedName>
</protein>
<comment type="caution">
    <text evidence="1">The sequence shown here is derived from an EMBL/GenBank/DDBJ whole genome shotgun (WGS) entry which is preliminary data.</text>
</comment>
<accession>A0ACA9SAN6</accession>
<proteinExistence type="predicted"/>
<dbReference type="Proteomes" id="UP000789920">
    <property type="component" value="Unassembled WGS sequence"/>
</dbReference>
<evidence type="ECO:0000313" key="2">
    <source>
        <dbReference type="Proteomes" id="UP000789920"/>
    </source>
</evidence>
<dbReference type="EMBL" id="CAJVQC010103779">
    <property type="protein sequence ID" value="CAG8832449.1"/>
    <property type="molecule type" value="Genomic_DNA"/>
</dbReference>
<sequence>LKNARKTEKIAKKAKKLRRMEKVRITNLRIIEKSDVGGNYYYVIFNNDEPEDSIKRVFFAFANRVKRHWEVLSSSYDNLKEVEI</sequence>
<keyword evidence="2" id="KW-1185">Reference proteome</keyword>